<dbReference type="InterPro" id="IPR010106">
    <property type="entry name" value="RpnA"/>
</dbReference>
<dbReference type="PANTHER" id="PTHR34611:SF2">
    <property type="entry name" value="INACTIVE RECOMBINATION-PROMOTING NUCLEASE-LIKE PROTEIN RPNE-RELATED"/>
    <property type="match status" value="1"/>
</dbReference>
<dbReference type="PANTHER" id="PTHR34611">
    <property type="match status" value="1"/>
</dbReference>
<dbReference type="KEGG" id="dgi:Desgi_4449"/>
<accession>R4KLX0</accession>
<sequence length="322" mass="37645">MKIQNPHDKFFKETLGNVAVAKDFLNNYLPQSVMNIIDVDTLEPQKDSFINKKLQESFSDLLFKASINKREGYLYFLFEHKSQPSRDIAFQLLRYMVEIWNAKISKEETYELPVIIPLVVYHGQEGWNIKALGEMIPRYEELPRDVQAFIPDYKYLLYDLSRYTDREIKGEAQLRIFLTMLRDIYTKDSKGLVKSIFRAVEYLQELEDKETGVDYFETLIRYVFSAGKNLTKSDINEIIKRIETTYPEGSEKMVTIAEMFREEGKEEGIMKGMERGIEIGARKKEIDVVKRLAKMGLSMEQIIDAVDLPKKEVEKIVKEAIL</sequence>
<dbReference type="NCBIfam" id="TIGR01784">
    <property type="entry name" value="T_den_put_tspse"/>
    <property type="match status" value="1"/>
</dbReference>
<name>R4KLX0_9FIRM</name>
<dbReference type="eggNOG" id="COG5464">
    <property type="taxonomic scope" value="Bacteria"/>
</dbReference>
<dbReference type="RefSeq" id="WP_006524493.1">
    <property type="nucleotide sequence ID" value="NC_021184.1"/>
</dbReference>
<dbReference type="GO" id="GO:1990238">
    <property type="term" value="F:double-stranded DNA endonuclease activity"/>
    <property type="evidence" value="ECO:0007669"/>
    <property type="project" value="TreeGrafter"/>
</dbReference>
<gene>
    <name evidence="3" type="ORF">Desgi_4449</name>
</gene>
<dbReference type="InterPro" id="IPR006842">
    <property type="entry name" value="Transposase_31"/>
</dbReference>
<evidence type="ECO:0000256" key="1">
    <source>
        <dbReference type="ARBA" id="ARBA00009787"/>
    </source>
</evidence>
<evidence type="ECO:0000259" key="2">
    <source>
        <dbReference type="Pfam" id="PF04754"/>
    </source>
</evidence>
<protein>
    <recommendedName>
        <fullName evidence="2">Transposase (putative) YhgA-like domain-containing protein</fullName>
    </recommendedName>
</protein>
<dbReference type="AlphaFoldDB" id="R4KLX0"/>
<comment type="similarity">
    <text evidence="1">Belongs to the Rpn/YhgA-like nuclease family.</text>
</comment>
<reference evidence="3 4" key="1">
    <citation type="submission" date="2012-01" db="EMBL/GenBank/DDBJ databases">
        <title>Complete sequence of Desulfotomaculum gibsoniae DSM 7213.</title>
        <authorList>
            <consortium name="US DOE Joint Genome Institute"/>
            <person name="Lucas S."/>
            <person name="Han J."/>
            <person name="Lapidus A."/>
            <person name="Cheng J.-F."/>
            <person name="Goodwin L."/>
            <person name="Pitluck S."/>
            <person name="Peters L."/>
            <person name="Ovchinnikova G."/>
            <person name="Teshima H."/>
            <person name="Detter J.C."/>
            <person name="Han C."/>
            <person name="Tapia R."/>
            <person name="Land M."/>
            <person name="Hauser L."/>
            <person name="Kyrpides N."/>
            <person name="Ivanova N."/>
            <person name="Pagani I."/>
            <person name="Parshina S."/>
            <person name="Plugge C."/>
            <person name="Muyzer G."/>
            <person name="Kuever J."/>
            <person name="Ivanova A."/>
            <person name="Nazina T."/>
            <person name="Klenk H.-P."/>
            <person name="Brambilla E."/>
            <person name="Spring S."/>
            <person name="Stams A.F."/>
            <person name="Woyke T."/>
        </authorList>
    </citation>
    <scope>NUCLEOTIDE SEQUENCE [LARGE SCALE GENOMIC DNA]</scope>
    <source>
        <strain evidence="3 4">DSM 7213</strain>
    </source>
</reference>
<dbReference type="HOGENOM" id="CLU_059548_0_0_9"/>
<dbReference type="InterPro" id="IPR051699">
    <property type="entry name" value="Rpn/YhgA-like_nuclease"/>
</dbReference>
<feature type="domain" description="Transposase (putative) YhgA-like" evidence="2">
    <location>
        <begin position="5"/>
        <end position="209"/>
    </location>
</feature>
<dbReference type="Proteomes" id="UP000013520">
    <property type="component" value="Chromosome"/>
</dbReference>
<dbReference type="EMBL" id="CP003273">
    <property type="protein sequence ID" value="AGL03684.1"/>
    <property type="molecule type" value="Genomic_DNA"/>
</dbReference>
<dbReference type="GO" id="GO:0006310">
    <property type="term" value="P:DNA recombination"/>
    <property type="evidence" value="ECO:0007669"/>
    <property type="project" value="TreeGrafter"/>
</dbReference>
<dbReference type="Pfam" id="PF04754">
    <property type="entry name" value="Transposase_31"/>
    <property type="match status" value="1"/>
</dbReference>
<keyword evidence="4" id="KW-1185">Reference proteome</keyword>
<dbReference type="STRING" id="767817.Desgi_4449"/>
<evidence type="ECO:0000313" key="4">
    <source>
        <dbReference type="Proteomes" id="UP000013520"/>
    </source>
</evidence>
<proteinExistence type="inferred from homology"/>
<organism evidence="3 4">
    <name type="scientific">Desulfoscipio gibsoniae DSM 7213</name>
    <dbReference type="NCBI Taxonomy" id="767817"/>
    <lineage>
        <taxon>Bacteria</taxon>
        <taxon>Bacillati</taxon>
        <taxon>Bacillota</taxon>
        <taxon>Clostridia</taxon>
        <taxon>Eubacteriales</taxon>
        <taxon>Desulfallaceae</taxon>
        <taxon>Desulfoscipio</taxon>
    </lineage>
</organism>
<dbReference type="OrthoDB" id="1980949at2"/>
<evidence type="ECO:0000313" key="3">
    <source>
        <dbReference type="EMBL" id="AGL03684.1"/>
    </source>
</evidence>